<evidence type="ECO:0000313" key="7">
    <source>
        <dbReference type="Proteomes" id="UP000657177"/>
    </source>
</evidence>
<evidence type="ECO:0000256" key="1">
    <source>
        <dbReference type="ARBA" id="ARBA00004418"/>
    </source>
</evidence>
<evidence type="ECO:0000313" key="6">
    <source>
        <dbReference type="EMBL" id="MBA2133576.1"/>
    </source>
</evidence>
<keyword evidence="4" id="KW-0574">Periplasm</keyword>
<gene>
    <name evidence="6" type="ORF">G5B42_08500</name>
</gene>
<dbReference type="CDD" id="cd13663">
    <property type="entry name" value="PBP2_PotD_PotF_like_2"/>
    <property type="match status" value="1"/>
</dbReference>
<dbReference type="PANTHER" id="PTHR30222:SF17">
    <property type="entry name" value="SPERMIDINE_PUTRESCINE-BINDING PERIPLASMIC PROTEIN"/>
    <property type="match status" value="1"/>
</dbReference>
<comment type="subcellular location">
    <subcellularLocation>
        <location evidence="1">Periplasm</location>
    </subcellularLocation>
</comment>
<evidence type="ECO:0000256" key="2">
    <source>
        <dbReference type="ARBA" id="ARBA00022448"/>
    </source>
</evidence>
<dbReference type="PRINTS" id="PR00909">
    <property type="entry name" value="SPERMDNBNDNG"/>
</dbReference>
<dbReference type="SUPFAM" id="SSF53850">
    <property type="entry name" value="Periplasmic binding protein-like II"/>
    <property type="match status" value="1"/>
</dbReference>
<keyword evidence="3" id="KW-0732">Signal</keyword>
<protein>
    <submittedName>
        <fullName evidence="6">ABC transporter substrate-binding protein</fullName>
    </submittedName>
</protein>
<keyword evidence="2" id="KW-0813">Transport</keyword>
<comment type="caution">
    <text evidence="6">The sequence shown here is derived from an EMBL/GenBank/DDBJ whole genome shotgun (WGS) entry which is preliminary data.</text>
</comment>
<dbReference type="PIRSF" id="PIRSF019574">
    <property type="entry name" value="Periplasmic_polyamine_BP"/>
    <property type="match status" value="1"/>
</dbReference>
<dbReference type="EMBL" id="JAAKDE010000016">
    <property type="protein sequence ID" value="MBA2133576.1"/>
    <property type="molecule type" value="Genomic_DNA"/>
</dbReference>
<proteinExistence type="predicted"/>
<reference evidence="6" key="1">
    <citation type="submission" date="2020-06" db="EMBL/GenBank/DDBJ databases">
        <title>Novel chitinolytic bacterium.</title>
        <authorList>
            <person name="Ungkulpasvich U."/>
            <person name="Kosugi A."/>
            <person name="Uke A."/>
        </authorList>
    </citation>
    <scope>NUCLEOTIDE SEQUENCE</scope>
    <source>
        <strain evidence="6">UUS1-1</strain>
    </source>
</reference>
<dbReference type="PROSITE" id="PS51257">
    <property type="entry name" value="PROKAR_LIPOPROTEIN"/>
    <property type="match status" value="1"/>
</dbReference>
<evidence type="ECO:0000256" key="5">
    <source>
        <dbReference type="PIRSR" id="PIRSR019574-1"/>
    </source>
</evidence>
<dbReference type="RefSeq" id="WP_181340046.1">
    <property type="nucleotide sequence ID" value="NZ_JAAKDE010000016.1"/>
</dbReference>
<sequence>MVKKNRILLAAVLLAVFVLTFSSCGRDKRVVLNVYNWGDYIDESVIDLFEKKYNIKVNYDTFSTNEDMYVKIKSGGADYDVLFPSDYTIERMIREDMLHKLDFNNIPNFKYIDDRFKNLGYDPNNEYSVPYMWGTVGILYNKTMVDEPVTSWRILWDEKYSKQILMLDSQRDSIGVALKMLGYDMNTRNLDELEAAKQALIQQKPLVLAYVGDDVKDKMISGEAALAVVWSGDAIFMKRENPDLEYALPKEGSNLWFDAMVIPKTSKNKAAAELFINFMCEPEIAYKNADYIGYSSPHTEVKKMLDPELVADKAAYPDEEDLVNYDIYKDLGDYLKVYDRIWTEVKSH</sequence>
<dbReference type="AlphaFoldDB" id="A0A8J6LJ92"/>
<name>A0A8J6LJ92_9FIRM</name>
<dbReference type="Pfam" id="PF13416">
    <property type="entry name" value="SBP_bac_8"/>
    <property type="match status" value="1"/>
</dbReference>
<evidence type="ECO:0000256" key="3">
    <source>
        <dbReference type="ARBA" id="ARBA00022729"/>
    </source>
</evidence>
<dbReference type="InterPro" id="IPR006059">
    <property type="entry name" value="SBP"/>
</dbReference>
<dbReference type="PANTHER" id="PTHR30222">
    <property type="entry name" value="SPERMIDINE/PUTRESCINE-BINDING PERIPLASMIC PROTEIN"/>
    <property type="match status" value="1"/>
</dbReference>
<accession>A0A8J6LJ92</accession>
<feature type="binding site" evidence="5">
    <location>
        <position position="87"/>
    </location>
    <ligand>
        <name>spermidine</name>
        <dbReference type="ChEBI" id="CHEBI:57834"/>
    </ligand>
</feature>
<dbReference type="GO" id="GO:0019808">
    <property type="term" value="F:polyamine binding"/>
    <property type="evidence" value="ECO:0007669"/>
    <property type="project" value="InterPro"/>
</dbReference>
<dbReference type="GO" id="GO:0042597">
    <property type="term" value="C:periplasmic space"/>
    <property type="evidence" value="ECO:0007669"/>
    <property type="project" value="UniProtKB-SubCell"/>
</dbReference>
<organism evidence="6 7">
    <name type="scientific">Capillibacterium thermochitinicola</name>
    <dbReference type="NCBI Taxonomy" id="2699427"/>
    <lineage>
        <taxon>Bacteria</taxon>
        <taxon>Bacillati</taxon>
        <taxon>Bacillota</taxon>
        <taxon>Capillibacterium</taxon>
    </lineage>
</organism>
<dbReference type="GO" id="GO:0015846">
    <property type="term" value="P:polyamine transport"/>
    <property type="evidence" value="ECO:0007669"/>
    <property type="project" value="InterPro"/>
</dbReference>
<dbReference type="Gene3D" id="3.40.190.10">
    <property type="entry name" value="Periplasmic binding protein-like II"/>
    <property type="match status" value="2"/>
</dbReference>
<evidence type="ECO:0000256" key="4">
    <source>
        <dbReference type="ARBA" id="ARBA00022764"/>
    </source>
</evidence>
<keyword evidence="7" id="KW-1185">Reference proteome</keyword>
<dbReference type="InterPro" id="IPR001188">
    <property type="entry name" value="Sperm_putr-bd"/>
</dbReference>
<dbReference type="Proteomes" id="UP000657177">
    <property type="component" value="Unassembled WGS sequence"/>
</dbReference>